<dbReference type="AlphaFoldDB" id="A0A1L7XJD5"/>
<dbReference type="OrthoDB" id="3574779at2759"/>
<evidence type="ECO:0000256" key="1">
    <source>
        <dbReference type="SAM" id="Phobius"/>
    </source>
</evidence>
<gene>
    <name evidence="2" type="ORF">PAC_15060</name>
</gene>
<keyword evidence="1" id="KW-1133">Transmembrane helix</keyword>
<protein>
    <submittedName>
        <fullName evidence="2">Uncharacterized protein</fullName>
    </submittedName>
</protein>
<keyword evidence="1" id="KW-0812">Transmembrane</keyword>
<dbReference type="Proteomes" id="UP000184330">
    <property type="component" value="Unassembled WGS sequence"/>
</dbReference>
<organism evidence="2 3">
    <name type="scientific">Phialocephala subalpina</name>
    <dbReference type="NCBI Taxonomy" id="576137"/>
    <lineage>
        <taxon>Eukaryota</taxon>
        <taxon>Fungi</taxon>
        <taxon>Dikarya</taxon>
        <taxon>Ascomycota</taxon>
        <taxon>Pezizomycotina</taxon>
        <taxon>Leotiomycetes</taxon>
        <taxon>Helotiales</taxon>
        <taxon>Mollisiaceae</taxon>
        <taxon>Phialocephala</taxon>
        <taxon>Phialocephala fortinii species complex</taxon>
    </lineage>
</organism>
<dbReference type="EMBL" id="FJOG01000029">
    <property type="protein sequence ID" value="CZR65160.1"/>
    <property type="molecule type" value="Genomic_DNA"/>
</dbReference>
<sequence length="192" mass="21341">MMYVRLEARKKRDKVHNIALRRAQDSLYRGSLKRGGEGLEQWYGRLGCQIPSVATTGGQPIVILSSVVPMIHHIVVTTTTGLPDGQSLCRFLAASSVPRPQTREAPSENQPRLSNDTILTITFGLISILISFASMLIAYLTLRAMNIGNSPDTVLADQDFDRLLGNGTTFRHEHTYYLPEGTSTNELRRKQS</sequence>
<keyword evidence="3" id="KW-1185">Reference proteome</keyword>
<feature type="transmembrane region" description="Helical" evidence="1">
    <location>
        <begin position="118"/>
        <end position="142"/>
    </location>
</feature>
<proteinExistence type="predicted"/>
<accession>A0A1L7XJD5</accession>
<evidence type="ECO:0000313" key="2">
    <source>
        <dbReference type="EMBL" id="CZR65160.1"/>
    </source>
</evidence>
<evidence type="ECO:0000313" key="3">
    <source>
        <dbReference type="Proteomes" id="UP000184330"/>
    </source>
</evidence>
<name>A0A1L7XJD5_9HELO</name>
<keyword evidence="1" id="KW-0472">Membrane</keyword>
<reference evidence="2 3" key="1">
    <citation type="submission" date="2016-03" db="EMBL/GenBank/DDBJ databases">
        <authorList>
            <person name="Ploux O."/>
        </authorList>
    </citation>
    <scope>NUCLEOTIDE SEQUENCE [LARGE SCALE GENOMIC DNA]</scope>
    <source>
        <strain evidence="2 3">UAMH 11012</strain>
    </source>
</reference>